<accession>A0A5S4GQ48</accession>
<keyword evidence="4" id="KW-1185">Reference proteome</keyword>
<gene>
    <name evidence="3" type="ORF">ETD85_35515</name>
</gene>
<sequence length="241" mass="24779">MLRHLAIAGLLAAGAVLAWPAHPSGRTVRIYGDLAAADRVAVIVPGADTTVATFDDGVHRPGGAARALLAQAARLAPGTRLAVVAWLGYDAPPTLSLGVLTDGAAVEGAAELRHTVEDLRRRTRAPISLLCHSYGSVLCAEAVPGLPVADLAVFGSPGLDAPPPSAATRVWAGLGDGDWIRFVPKVRLGPLGLGADPMVSGYADRRFEVGRGGHSDYFAHGTPSLRNLALIALGRAGEVTT</sequence>
<proteinExistence type="predicted"/>
<evidence type="ECO:0000256" key="1">
    <source>
        <dbReference type="SAM" id="SignalP"/>
    </source>
</evidence>
<keyword evidence="1" id="KW-0732">Signal</keyword>
<evidence type="ECO:0000313" key="4">
    <source>
        <dbReference type="Proteomes" id="UP000306628"/>
    </source>
</evidence>
<dbReference type="Proteomes" id="UP000306628">
    <property type="component" value="Unassembled WGS sequence"/>
</dbReference>
<name>A0A5S4GQ48_9ACTN</name>
<reference evidence="3 4" key="1">
    <citation type="submission" date="2019-05" db="EMBL/GenBank/DDBJ databases">
        <title>Draft genome sequence of Nonomuraea zeae DSM 100528.</title>
        <authorList>
            <person name="Saricaoglu S."/>
            <person name="Isik K."/>
        </authorList>
    </citation>
    <scope>NUCLEOTIDE SEQUENCE [LARGE SCALE GENOMIC DNA]</scope>
    <source>
        <strain evidence="3 4">DSM 100528</strain>
    </source>
</reference>
<dbReference type="SUPFAM" id="SSF53474">
    <property type="entry name" value="alpha/beta-Hydrolases"/>
    <property type="match status" value="1"/>
</dbReference>
<comment type="caution">
    <text evidence="3">The sequence shown here is derived from an EMBL/GenBank/DDBJ whole genome shotgun (WGS) entry which is preliminary data.</text>
</comment>
<evidence type="ECO:0000259" key="2">
    <source>
        <dbReference type="Pfam" id="PF06259"/>
    </source>
</evidence>
<dbReference type="OrthoDB" id="5170249at2"/>
<dbReference type="RefSeq" id="WP_138694200.1">
    <property type="nucleotide sequence ID" value="NZ_JBHSAZ010000089.1"/>
</dbReference>
<dbReference type="InterPro" id="IPR010427">
    <property type="entry name" value="DUF1023"/>
</dbReference>
<dbReference type="EMBL" id="VCKX01000140">
    <property type="protein sequence ID" value="TMR28510.1"/>
    <property type="molecule type" value="Genomic_DNA"/>
</dbReference>
<feature type="signal peptide" evidence="1">
    <location>
        <begin position="1"/>
        <end position="18"/>
    </location>
</feature>
<dbReference type="InterPro" id="IPR029058">
    <property type="entry name" value="AB_hydrolase_fold"/>
</dbReference>
<protein>
    <recommendedName>
        <fullName evidence="2">DUF1023 domain-containing protein</fullName>
    </recommendedName>
</protein>
<evidence type="ECO:0000313" key="3">
    <source>
        <dbReference type="EMBL" id="TMR28510.1"/>
    </source>
</evidence>
<feature type="chain" id="PRO_5038927231" description="DUF1023 domain-containing protein" evidence="1">
    <location>
        <begin position="19"/>
        <end position="241"/>
    </location>
</feature>
<organism evidence="3 4">
    <name type="scientific">Nonomuraea zeae</name>
    <dbReference type="NCBI Taxonomy" id="1642303"/>
    <lineage>
        <taxon>Bacteria</taxon>
        <taxon>Bacillati</taxon>
        <taxon>Actinomycetota</taxon>
        <taxon>Actinomycetes</taxon>
        <taxon>Streptosporangiales</taxon>
        <taxon>Streptosporangiaceae</taxon>
        <taxon>Nonomuraea</taxon>
    </lineage>
</organism>
<dbReference type="AlphaFoldDB" id="A0A5S4GQ48"/>
<feature type="domain" description="DUF1023" evidence="2">
    <location>
        <begin position="24"/>
        <end position="186"/>
    </location>
</feature>
<dbReference type="Pfam" id="PF06259">
    <property type="entry name" value="Abhydrolase_8"/>
    <property type="match status" value="1"/>
</dbReference>